<keyword evidence="1" id="KW-0548">Nucleotidyltransferase</keyword>
<gene>
    <name evidence="1" type="ORF">Tci_514388</name>
</gene>
<comment type="caution">
    <text evidence="1">The sequence shown here is derived from an EMBL/GenBank/DDBJ whole genome shotgun (WGS) entry which is preliminary data.</text>
</comment>
<dbReference type="EMBL" id="BKCJ010277229">
    <property type="protein sequence ID" value="GEZ42415.1"/>
    <property type="molecule type" value="Genomic_DNA"/>
</dbReference>
<dbReference type="GO" id="GO:0003964">
    <property type="term" value="F:RNA-directed DNA polymerase activity"/>
    <property type="evidence" value="ECO:0007669"/>
    <property type="project" value="UniProtKB-KW"/>
</dbReference>
<proteinExistence type="predicted"/>
<reference evidence="1" key="1">
    <citation type="journal article" date="2019" name="Sci. Rep.">
        <title>Draft genome of Tanacetum cinerariifolium, the natural source of mosquito coil.</title>
        <authorList>
            <person name="Yamashiro T."/>
            <person name="Shiraishi A."/>
            <person name="Satake H."/>
            <person name="Nakayama K."/>
        </authorList>
    </citation>
    <scope>NUCLEOTIDE SEQUENCE</scope>
</reference>
<name>A0A699IJ93_TANCI</name>
<evidence type="ECO:0000313" key="1">
    <source>
        <dbReference type="EMBL" id="GEZ42415.1"/>
    </source>
</evidence>
<organism evidence="1">
    <name type="scientific">Tanacetum cinerariifolium</name>
    <name type="common">Dalmatian daisy</name>
    <name type="synonym">Chrysanthemum cinerariifolium</name>
    <dbReference type="NCBI Taxonomy" id="118510"/>
    <lineage>
        <taxon>Eukaryota</taxon>
        <taxon>Viridiplantae</taxon>
        <taxon>Streptophyta</taxon>
        <taxon>Embryophyta</taxon>
        <taxon>Tracheophyta</taxon>
        <taxon>Spermatophyta</taxon>
        <taxon>Magnoliopsida</taxon>
        <taxon>eudicotyledons</taxon>
        <taxon>Gunneridae</taxon>
        <taxon>Pentapetalae</taxon>
        <taxon>asterids</taxon>
        <taxon>campanulids</taxon>
        <taxon>Asterales</taxon>
        <taxon>Asteraceae</taxon>
        <taxon>Asteroideae</taxon>
        <taxon>Anthemideae</taxon>
        <taxon>Anthemidinae</taxon>
        <taxon>Tanacetum</taxon>
    </lineage>
</organism>
<protein>
    <submittedName>
        <fullName evidence="1">Reverse transcriptase domain-containing protein</fullName>
    </submittedName>
</protein>
<keyword evidence="1" id="KW-0695">RNA-directed DNA polymerase</keyword>
<keyword evidence="1" id="KW-0808">Transferase</keyword>
<sequence>MADQRLMAELLRAPTEGYAEAIVVPLILAEQFELKHSLINMMTSDQFFGLEKDNPRDHIRCFNKIISTIKYKDVPNSAIKLMLFPFSLAGAARRWLEKEPPLSILTWVPNSAIKLMLFPFSLAGAAPAGGNLLERHTQDVSKIIENKSKVYNSRNKLIVSQVKSSDANYSSSSEIAKPTHAVNQQTSAVSTAMTAILKQFQATPPPASIKPLRKFVLLVVVLIRIISVSPPMATLS</sequence>
<accession>A0A699IJ93</accession>
<dbReference type="AlphaFoldDB" id="A0A699IJ93"/>